<keyword evidence="4" id="KW-1185">Reference proteome</keyword>
<comment type="caution">
    <text evidence="3">The sequence shown here is derived from an EMBL/GenBank/DDBJ whole genome shotgun (WGS) entry which is preliminary data.</text>
</comment>
<organism evidence="3 4">
    <name type="scientific">Arthrobacter psychrolactophilus</name>
    <dbReference type="NCBI Taxonomy" id="92442"/>
    <lineage>
        <taxon>Bacteria</taxon>
        <taxon>Bacillati</taxon>
        <taxon>Actinomycetota</taxon>
        <taxon>Actinomycetes</taxon>
        <taxon>Micrococcales</taxon>
        <taxon>Micrococcaceae</taxon>
        <taxon>Arthrobacter</taxon>
    </lineage>
</organism>
<gene>
    <name evidence="3" type="ORF">CVS30_04105</name>
</gene>
<dbReference type="AlphaFoldDB" id="A0A2V5J9E5"/>
<dbReference type="EMBL" id="QJVC01000002">
    <property type="protein sequence ID" value="PYI39850.1"/>
    <property type="molecule type" value="Genomic_DNA"/>
</dbReference>
<evidence type="ECO:0000313" key="3">
    <source>
        <dbReference type="EMBL" id="PYI39850.1"/>
    </source>
</evidence>
<sequence length="231" mass="24728">MAFSLTLLTSLAGRLPGDVPLVPDADEARRWAQEELAHKVYQDAKPGLAEQIAALVRSAFDEFLNNVGSPSGSFALAIAIGVLLLAIVAVVFIIRPRLNRTVAADQDVFAGKRQLSAEQHRALARSAAASQDFYTAISEQFRAIVRATEERDVSLPALGRTALEISVELQRAFPAQGQALLTSAEIFNAVRYGHLTATAAMFEELVLTDRAVAASKPLYTDEPAAPVAVSS</sequence>
<keyword evidence="1" id="KW-0472">Membrane</keyword>
<feature type="transmembrane region" description="Helical" evidence="1">
    <location>
        <begin position="74"/>
        <end position="94"/>
    </location>
</feature>
<keyword evidence="1" id="KW-0812">Transmembrane</keyword>
<dbReference type="Proteomes" id="UP000247980">
    <property type="component" value="Unassembled WGS sequence"/>
</dbReference>
<keyword evidence="1" id="KW-1133">Transmembrane helix</keyword>
<evidence type="ECO:0000313" key="4">
    <source>
        <dbReference type="Proteomes" id="UP000247980"/>
    </source>
</evidence>
<dbReference type="Pfam" id="PF13559">
    <property type="entry name" value="DUF4129"/>
    <property type="match status" value="1"/>
</dbReference>
<feature type="domain" description="Protein-glutamine gamma-glutamyltransferase-like C-terminal" evidence="2">
    <location>
        <begin position="141"/>
        <end position="206"/>
    </location>
</feature>
<evidence type="ECO:0000259" key="2">
    <source>
        <dbReference type="Pfam" id="PF13559"/>
    </source>
</evidence>
<evidence type="ECO:0000256" key="1">
    <source>
        <dbReference type="SAM" id="Phobius"/>
    </source>
</evidence>
<dbReference type="InterPro" id="IPR025403">
    <property type="entry name" value="TgpA-like_C"/>
</dbReference>
<dbReference type="OrthoDB" id="3389322at2"/>
<reference evidence="3 4" key="1">
    <citation type="submission" date="2018-05" db="EMBL/GenBank/DDBJ databases">
        <title>Genetic diversity of glacier-inhabiting Cryobacterium bacteria in China and description of Cryobacterium mengkeensis sp. nov. and Arthrobacter glacialis sp. nov.</title>
        <authorList>
            <person name="Liu Q."/>
            <person name="Xin Y.-H."/>
        </authorList>
    </citation>
    <scope>NUCLEOTIDE SEQUENCE [LARGE SCALE GENOMIC DNA]</scope>
    <source>
        <strain evidence="3 4">B7</strain>
    </source>
</reference>
<proteinExistence type="predicted"/>
<name>A0A2V5J9E5_9MICC</name>
<dbReference type="RefSeq" id="WP_110484023.1">
    <property type="nucleotide sequence ID" value="NZ_QJVC01000002.1"/>
</dbReference>
<accession>A0A2V5J9E5</accession>
<protein>
    <submittedName>
        <fullName evidence="3">DUF4129 domain-containing protein</fullName>
    </submittedName>
</protein>